<protein>
    <submittedName>
        <fullName evidence="2">Uncharacterized protein</fullName>
    </submittedName>
</protein>
<feature type="non-terminal residue" evidence="2">
    <location>
        <position position="1"/>
    </location>
</feature>
<proteinExistence type="predicted"/>
<feature type="compositionally biased region" description="Polar residues" evidence="1">
    <location>
        <begin position="147"/>
        <end position="156"/>
    </location>
</feature>
<feature type="compositionally biased region" description="Polar residues" evidence="1">
    <location>
        <begin position="127"/>
        <end position="138"/>
    </location>
</feature>
<feature type="region of interest" description="Disordered" evidence="1">
    <location>
        <begin position="122"/>
        <end position="156"/>
    </location>
</feature>
<accession>A0A0B6ZF34</accession>
<sequence length="156" mass="16718">NSNQIQSENVESNSAIKNDLSGIDNSSVSDLASDGSGLHDNQSKISTTNSFNVSEILAHNKRQIDSSLETRFSGDESSTQSSSEVKHDDRKASTSSLLYNEASPSKDRLTFESLDSEYSDGGLLSPVSYQLSPVTESSGHLMDDTFPSRSGSEDSA</sequence>
<dbReference type="EMBL" id="HACG01020162">
    <property type="protein sequence ID" value="CEK67027.1"/>
    <property type="molecule type" value="Transcribed_RNA"/>
</dbReference>
<evidence type="ECO:0000256" key="1">
    <source>
        <dbReference type="SAM" id="MobiDB-lite"/>
    </source>
</evidence>
<feature type="region of interest" description="Disordered" evidence="1">
    <location>
        <begin position="1"/>
        <end position="106"/>
    </location>
</feature>
<dbReference type="AlphaFoldDB" id="A0A0B6ZF34"/>
<gene>
    <name evidence="2" type="primary">ORF61075</name>
</gene>
<feature type="non-terminal residue" evidence="2">
    <location>
        <position position="156"/>
    </location>
</feature>
<name>A0A0B6ZF34_9EUPU</name>
<reference evidence="2" key="1">
    <citation type="submission" date="2014-12" db="EMBL/GenBank/DDBJ databases">
        <title>Insight into the proteome of Arion vulgaris.</title>
        <authorList>
            <person name="Aradska J."/>
            <person name="Bulat T."/>
            <person name="Smidak R."/>
            <person name="Sarate P."/>
            <person name="Gangsoo J."/>
            <person name="Sialana F."/>
            <person name="Bilban M."/>
            <person name="Lubec G."/>
        </authorList>
    </citation>
    <scope>NUCLEOTIDE SEQUENCE</scope>
    <source>
        <tissue evidence="2">Skin</tissue>
    </source>
</reference>
<evidence type="ECO:0000313" key="2">
    <source>
        <dbReference type="EMBL" id="CEK67027.1"/>
    </source>
</evidence>
<organism evidence="2">
    <name type="scientific">Arion vulgaris</name>
    <dbReference type="NCBI Taxonomy" id="1028688"/>
    <lineage>
        <taxon>Eukaryota</taxon>
        <taxon>Metazoa</taxon>
        <taxon>Spiralia</taxon>
        <taxon>Lophotrochozoa</taxon>
        <taxon>Mollusca</taxon>
        <taxon>Gastropoda</taxon>
        <taxon>Heterobranchia</taxon>
        <taxon>Euthyneura</taxon>
        <taxon>Panpulmonata</taxon>
        <taxon>Eupulmonata</taxon>
        <taxon>Stylommatophora</taxon>
        <taxon>Helicina</taxon>
        <taxon>Arionoidea</taxon>
        <taxon>Arionidae</taxon>
        <taxon>Arion</taxon>
    </lineage>
</organism>
<feature type="compositionally biased region" description="Polar residues" evidence="1">
    <location>
        <begin position="1"/>
        <end position="16"/>
    </location>
</feature>
<feature type="compositionally biased region" description="Polar residues" evidence="1">
    <location>
        <begin position="39"/>
        <end position="53"/>
    </location>
</feature>